<gene>
    <name evidence="2" type="ORF">G7Y89_g5126</name>
</gene>
<keyword evidence="3" id="KW-1185">Reference proteome</keyword>
<dbReference type="SUPFAM" id="SSF54593">
    <property type="entry name" value="Glyoxalase/Bleomycin resistance protein/Dihydroxybiphenyl dioxygenase"/>
    <property type="match status" value="1"/>
</dbReference>
<evidence type="ECO:0000313" key="2">
    <source>
        <dbReference type="EMBL" id="KAF4632994.1"/>
    </source>
</evidence>
<comment type="caution">
    <text evidence="2">The sequence shown here is derived from an EMBL/GenBank/DDBJ whole genome shotgun (WGS) entry which is preliminary data.</text>
</comment>
<sequence>MPSTPTRLRQIALVATDLEKATKLLTTIIGTEVIYRDPAVEHWGLKNALLPIGGDFIEVVSPFKPNTTGSRLLAKRGDGGYMVIMQTVNANAQRKYLEGNGLAKVIFMHETEGSVCVQYHPKGIKGGMIPELDSHHPYPSNPTPLESPFSPWHALGPSSNHSIHGKAMMKYSHLHLLSITCRLAPGVADIAGAARQWEELFDVRSAAHEGQLQFTNARLRFLPGKENEKEGLLEVCVGVEGTDQLNDILDRAEKEGLVKKDGLVDMVGVLWKFVPFVPLDGEVMRHQARLPETNFKNPPNKPG</sequence>
<protein>
    <recommendedName>
        <fullName evidence="1">Glyoxalase-like domain-containing protein</fullName>
    </recommendedName>
</protein>
<dbReference type="Pfam" id="PF13468">
    <property type="entry name" value="Glyoxalase_3"/>
    <property type="match status" value="1"/>
</dbReference>
<name>A0A8H4RQA8_9HELO</name>
<dbReference type="InterPro" id="IPR025870">
    <property type="entry name" value="Glyoxalase-like_dom"/>
</dbReference>
<reference evidence="2 3" key="1">
    <citation type="submission" date="2020-03" db="EMBL/GenBank/DDBJ databases">
        <title>Draft Genome Sequence of Cudoniella acicularis.</title>
        <authorList>
            <person name="Buettner E."/>
            <person name="Kellner H."/>
        </authorList>
    </citation>
    <scope>NUCLEOTIDE SEQUENCE [LARGE SCALE GENOMIC DNA]</scope>
    <source>
        <strain evidence="2 3">DSM 108380</strain>
    </source>
</reference>
<feature type="domain" description="Glyoxalase-like" evidence="1">
    <location>
        <begin position="12"/>
        <end position="113"/>
    </location>
</feature>
<accession>A0A8H4RQA8</accession>
<dbReference type="AlphaFoldDB" id="A0A8H4RQA8"/>
<proteinExistence type="predicted"/>
<dbReference type="OrthoDB" id="4179687at2759"/>
<dbReference type="InterPro" id="IPR029068">
    <property type="entry name" value="Glyas_Bleomycin-R_OHBP_Dase"/>
</dbReference>
<organism evidence="2 3">
    <name type="scientific">Cudoniella acicularis</name>
    <dbReference type="NCBI Taxonomy" id="354080"/>
    <lineage>
        <taxon>Eukaryota</taxon>
        <taxon>Fungi</taxon>
        <taxon>Dikarya</taxon>
        <taxon>Ascomycota</taxon>
        <taxon>Pezizomycotina</taxon>
        <taxon>Leotiomycetes</taxon>
        <taxon>Helotiales</taxon>
        <taxon>Tricladiaceae</taxon>
        <taxon>Cudoniella</taxon>
    </lineage>
</organism>
<dbReference type="EMBL" id="JAAMPI010000299">
    <property type="protein sequence ID" value="KAF4632994.1"/>
    <property type="molecule type" value="Genomic_DNA"/>
</dbReference>
<dbReference type="Gene3D" id="3.10.180.10">
    <property type="entry name" value="2,3-Dihydroxybiphenyl 1,2-Dioxygenase, domain 1"/>
    <property type="match status" value="1"/>
</dbReference>
<dbReference type="Proteomes" id="UP000566819">
    <property type="component" value="Unassembled WGS sequence"/>
</dbReference>
<evidence type="ECO:0000313" key="3">
    <source>
        <dbReference type="Proteomes" id="UP000566819"/>
    </source>
</evidence>
<evidence type="ECO:0000259" key="1">
    <source>
        <dbReference type="Pfam" id="PF13468"/>
    </source>
</evidence>